<evidence type="ECO:0000313" key="8">
    <source>
        <dbReference type="EMBL" id="ABP70150.1"/>
    </source>
</evidence>
<evidence type="ECO:0000256" key="4">
    <source>
        <dbReference type="ARBA" id="ARBA00013280"/>
    </source>
</evidence>
<dbReference type="STRING" id="349102.Rsph17025_1249"/>
<dbReference type="PROSITE" id="PS00090">
    <property type="entry name" value="NITROGENASE_1_2"/>
    <property type="match status" value="1"/>
</dbReference>
<dbReference type="Gene3D" id="3.40.50.1980">
    <property type="entry name" value="Nitrogenase molybdenum iron protein domain"/>
    <property type="match status" value="1"/>
</dbReference>
<dbReference type="PROSITE" id="PS00699">
    <property type="entry name" value="NITROGENASE_1_1"/>
    <property type="match status" value="1"/>
</dbReference>
<dbReference type="InterPro" id="IPR005973">
    <property type="entry name" value="NifE"/>
</dbReference>
<dbReference type="KEGG" id="rsq:Rsph17025_1249"/>
<feature type="domain" description="Nitrogenase/oxidoreductase component 1" evidence="7">
    <location>
        <begin position="99"/>
        <end position="499"/>
    </location>
</feature>
<dbReference type="InterPro" id="IPR049939">
    <property type="entry name" value="NifE-like"/>
</dbReference>
<evidence type="ECO:0000256" key="5">
    <source>
        <dbReference type="ARBA" id="ARBA00023231"/>
    </source>
</evidence>
<accession>A4WRY6</accession>
<evidence type="ECO:0000256" key="6">
    <source>
        <dbReference type="RuleBase" id="RU004021"/>
    </source>
</evidence>
<dbReference type="PANTHER" id="PTHR42956:SF1">
    <property type="entry name" value="NITROGENASE IRON-MOLYBDENUM COFACTOR BIOSYNTHESIS PROTEIN NIFE"/>
    <property type="match status" value="1"/>
</dbReference>
<comment type="function">
    <text evidence="1">This protein may play a role in the biosynthesis of the prosthetic group of nitrogenase (FeMo cofactor).</text>
</comment>
<dbReference type="NCBIfam" id="TIGR01283">
    <property type="entry name" value="nifE"/>
    <property type="match status" value="1"/>
</dbReference>
<gene>
    <name evidence="8" type="ordered locus">Rsph17025_1249</name>
</gene>
<dbReference type="EMBL" id="CP000661">
    <property type="protein sequence ID" value="ABP70150.1"/>
    <property type="molecule type" value="Genomic_DNA"/>
</dbReference>
<dbReference type="GO" id="GO:0016163">
    <property type="term" value="F:nitrogenase activity"/>
    <property type="evidence" value="ECO:0007669"/>
    <property type="project" value="InterPro"/>
</dbReference>
<keyword evidence="8" id="KW-0560">Oxidoreductase</keyword>
<evidence type="ECO:0000256" key="3">
    <source>
        <dbReference type="ARBA" id="ARBA00011002"/>
    </source>
</evidence>
<dbReference type="Pfam" id="PF00148">
    <property type="entry name" value="Oxidored_nitro"/>
    <property type="match status" value="1"/>
</dbReference>
<organism evidence="8">
    <name type="scientific">Cereibacter sphaeroides (strain ATCC 17025 / ATH 2.4.3)</name>
    <name type="common">Rhodobacter sphaeroides</name>
    <dbReference type="NCBI Taxonomy" id="349102"/>
    <lineage>
        <taxon>Bacteria</taxon>
        <taxon>Pseudomonadati</taxon>
        <taxon>Pseudomonadota</taxon>
        <taxon>Alphaproteobacteria</taxon>
        <taxon>Rhodobacterales</taxon>
        <taxon>Paracoccaceae</taxon>
        <taxon>Cereibacter</taxon>
    </lineage>
</organism>
<dbReference type="InterPro" id="IPR000318">
    <property type="entry name" value="Nase_comp1_CS"/>
</dbReference>
<reference evidence="8" key="1">
    <citation type="submission" date="2007-04" db="EMBL/GenBank/DDBJ databases">
        <title>Complete sequence of chromosome of Rhodobacter sphaeroides ATCC 17025.</title>
        <authorList>
            <consortium name="US DOE Joint Genome Institute"/>
            <person name="Copeland A."/>
            <person name="Lucas S."/>
            <person name="Lapidus A."/>
            <person name="Barry K."/>
            <person name="Detter J.C."/>
            <person name="Glavina del Rio T."/>
            <person name="Hammon N."/>
            <person name="Israni S."/>
            <person name="Dalin E."/>
            <person name="Tice H."/>
            <person name="Pitluck S."/>
            <person name="Chertkov O."/>
            <person name="Brettin T."/>
            <person name="Bruce D."/>
            <person name="Han C."/>
            <person name="Schmutz J."/>
            <person name="Larimer F."/>
            <person name="Land M."/>
            <person name="Hauser L."/>
            <person name="Kyrpides N."/>
            <person name="Kim E."/>
            <person name="Richardson P."/>
            <person name="Mackenzie C."/>
            <person name="Choudhary M."/>
            <person name="Donohue T.J."/>
            <person name="Kaplan S."/>
        </authorList>
    </citation>
    <scope>NUCLEOTIDE SEQUENCE [LARGE SCALE GENOMIC DNA]</scope>
    <source>
        <strain evidence="8">ATCC 17025</strain>
    </source>
</reference>
<dbReference type="Gene3D" id="3.40.50.12380">
    <property type="entry name" value="Nitrogenase MoFe cofactor biosynthesis protein NifE, C-terminal"/>
    <property type="match status" value="1"/>
</dbReference>
<dbReference type="eggNOG" id="COG2710">
    <property type="taxonomic scope" value="Bacteria"/>
</dbReference>
<dbReference type="PANTHER" id="PTHR42956">
    <property type="entry name" value="NITROGENASE IRON-MOLYBDENUM COFACTOR BIOSYNTHESIS PROTEIN NIFE"/>
    <property type="match status" value="1"/>
</dbReference>
<dbReference type="SUPFAM" id="SSF53807">
    <property type="entry name" value="Helical backbone' metal receptor"/>
    <property type="match status" value="1"/>
</dbReference>
<evidence type="ECO:0000256" key="1">
    <source>
        <dbReference type="ARBA" id="ARBA00003171"/>
    </source>
</evidence>
<dbReference type="HOGENOM" id="CLU_025876_1_1_5"/>
<dbReference type="GO" id="GO:0065003">
    <property type="term" value="P:protein-containing complex assembly"/>
    <property type="evidence" value="ECO:0007669"/>
    <property type="project" value="InterPro"/>
</dbReference>
<evidence type="ECO:0000259" key="7">
    <source>
        <dbReference type="Pfam" id="PF00148"/>
    </source>
</evidence>
<dbReference type="InterPro" id="IPR000510">
    <property type="entry name" value="Nase/OxRdtase_comp1"/>
</dbReference>
<dbReference type="UniPathway" id="UPA00782"/>
<sequence>MSGRGQAVAHDAAFASVVLAAARDFPSPPAPSCRFRNLARCVLSPSVTGQEPRMSEALKQKIQDAFHEPGCATNAAKPEAERKKGCAKQLTPGAAAGGCAFDGAMIALQPITDVAHLVHAPLACWGNGWDNRGSASSGSELYRKGFTTDLTELDIVMGNGEKKLFRAIREVIAQENPAAVFVYATCVTALIGDDLGAVCKAAAERFGRPVIPVNVPGYVGSKNLGNKLGVDALVEHVVGTMEPAEPGLTDINIIGDFNLSGELWQVKPLLDRLGIRILGSVSGDARYAQVAMMHRARVTMLVCSHAFMAIARKLEERHGIPWFEGSFYGISDTSAALRTLCRMLVERGAPADLLPRCEALIAEEEARTRAELAPLRPRVEGRRVLLYTGGHKTWSVVSALQELGIEVVGTSMRKATDGDRGRVTEIMGTDAHMYENMAPAEMYRLLREARADVLMSGGRSQFVALKARVPWIDVNQEKHEPYAGYMGMVELVRAIDRAVNNPMWADLREPAPWEMPACEAPDAPFVLAAVPGSKADFEDC</sequence>
<protein>
    <recommendedName>
        <fullName evidence="4">Nitrogenase iron-molybdenum cofactor biosynthesis protein NifE</fullName>
    </recommendedName>
</protein>
<name>A4WRY6_CERS5</name>
<keyword evidence="5 6" id="KW-0535">Nitrogen fixation</keyword>
<comment type="pathway">
    <text evidence="2">Cofactor biosynthesis; Fe-Mo cofactor biosynthesis.</text>
</comment>
<proteinExistence type="inferred from homology"/>
<comment type="similarity">
    <text evidence="3 6">Belongs to the NifD/NifK/NifE/NifN family.</text>
</comment>
<evidence type="ECO:0000256" key="2">
    <source>
        <dbReference type="ARBA" id="ARBA00005155"/>
    </source>
</evidence>
<dbReference type="AlphaFoldDB" id="A4WRY6"/>